<sequence length="422" mass="46277">MGTLMSSWETLPPLSDFILPTPETYTILINIFQYFPTISLIQWLTSFHPAGKTSLRTSRLNLPGRWAWFAMEIIGPVNLMYILWAGSSSPYLPLPLPLQNKLLASLYVLHYINRAIISPLFSAPSMSPIHLSIVVSAMVFNWLNSVCLGGWLLGFHVLISQGQDQGQDQGAAAPTKIPTSPGYYSAVVPPIGLVLFFAGMACNIYSERILFRLRREEGERREKREKGFDSGSDSITASVDFNTNADANTNTNVNTNTKRPPNKYSKIYIIPPATGPFYSILYPHYVAEWIEWTGFALLGTAVIPTAFTSASSAILSPSSFSSSAGPGPGPGASAPLSPITVTLTTASTISSLPLHLAPWLLPAARLARRLNLPLPLPALVFLVNAVTNMLPHARWGRKWYVRRFGEERVGRRGAVVPFWGGC</sequence>
<dbReference type="OrthoDB" id="5788137at2759"/>
<gene>
    <name evidence="2" type="ORF">BO70DRAFT_378811</name>
</gene>
<reference evidence="2 3" key="1">
    <citation type="submission" date="2016-12" db="EMBL/GenBank/DDBJ databases">
        <title>The genomes of Aspergillus section Nigri reveals drivers in fungal speciation.</title>
        <authorList>
            <consortium name="DOE Joint Genome Institute"/>
            <person name="Vesth T.C."/>
            <person name="Nybo J."/>
            <person name="Theobald S."/>
            <person name="Brandl J."/>
            <person name="Frisvad J.C."/>
            <person name="Nielsen K.F."/>
            <person name="Lyhne E.K."/>
            <person name="Kogle M.E."/>
            <person name="Kuo A."/>
            <person name="Riley R."/>
            <person name="Clum A."/>
            <person name="Nolan M."/>
            <person name="Lipzen A."/>
            <person name="Salamov A."/>
            <person name="Henrissat B."/>
            <person name="Wiebenga A."/>
            <person name="De Vries R.P."/>
            <person name="Grigoriev I.V."/>
            <person name="Mortensen U.H."/>
            <person name="Andersen M.R."/>
            <person name="Baker S.E."/>
        </authorList>
    </citation>
    <scope>NUCLEOTIDE SEQUENCE [LARGE SCALE GENOMIC DNA]</scope>
    <source>
        <strain evidence="2 3">CBS 117.55</strain>
    </source>
</reference>
<feature type="transmembrane region" description="Helical" evidence="1">
    <location>
        <begin position="25"/>
        <end position="45"/>
    </location>
</feature>
<dbReference type="InterPro" id="IPR039357">
    <property type="entry name" value="SRD5A/TECR"/>
</dbReference>
<dbReference type="RefSeq" id="XP_025400720.1">
    <property type="nucleotide sequence ID" value="XM_025545293.1"/>
</dbReference>
<feature type="transmembrane region" description="Helical" evidence="1">
    <location>
        <begin position="183"/>
        <end position="205"/>
    </location>
</feature>
<feature type="transmembrane region" description="Helical" evidence="1">
    <location>
        <begin position="133"/>
        <end position="159"/>
    </location>
</feature>
<dbReference type="PROSITE" id="PS50244">
    <property type="entry name" value="S5A_REDUCTASE"/>
    <property type="match status" value="1"/>
</dbReference>
<evidence type="ECO:0000256" key="1">
    <source>
        <dbReference type="SAM" id="Phobius"/>
    </source>
</evidence>
<keyword evidence="3" id="KW-1185">Reference proteome</keyword>
<evidence type="ECO:0000313" key="3">
    <source>
        <dbReference type="Proteomes" id="UP000247233"/>
    </source>
</evidence>
<protein>
    <submittedName>
        <fullName evidence="2">Uncharacterized protein</fullName>
    </submittedName>
</protein>
<keyword evidence="1" id="KW-0472">Membrane</keyword>
<comment type="caution">
    <text evidence="2">The sequence shown here is derived from an EMBL/GenBank/DDBJ whole genome shotgun (WGS) entry which is preliminary data.</text>
</comment>
<evidence type="ECO:0000313" key="2">
    <source>
        <dbReference type="EMBL" id="PWY86168.1"/>
    </source>
</evidence>
<dbReference type="GO" id="GO:0016491">
    <property type="term" value="F:oxidoreductase activity"/>
    <property type="evidence" value="ECO:0007669"/>
    <property type="project" value="TreeGrafter"/>
</dbReference>
<feature type="transmembrane region" description="Helical" evidence="1">
    <location>
        <begin position="66"/>
        <end position="84"/>
    </location>
</feature>
<dbReference type="GeneID" id="37067530"/>
<organism evidence="2 3">
    <name type="scientific">Aspergillus heteromorphus CBS 117.55</name>
    <dbReference type="NCBI Taxonomy" id="1448321"/>
    <lineage>
        <taxon>Eukaryota</taxon>
        <taxon>Fungi</taxon>
        <taxon>Dikarya</taxon>
        <taxon>Ascomycota</taxon>
        <taxon>Pezizomycotina</taxon>
        <taxon>Eurotiomycetes</taxon>
        <taxon>Eurotiomycetidae</taxon>
        <taxon>Eurotiales</taxon>
        <taxon>Aspergillaceae</taxon>
        <taxon>Aspergillus</taxon>
        <taxon>Aspergillus subgen. Circumdati</taxon>
    </lineage>
</organism>
<dbReference type="PANTHER" id="PTHR10556:SF43">
    <property type="entry name" value="STEROID 5-ALPHA-REDUCTASE DET2"/>
    <property type="match status" value="1"/>
</dbReference>
<name>A0A317WMB6_9EURO</name>
<dbReference type="EMBL" id="MSFL01000008">
    <property type="protein sequence ID" value="PWY86168.1"/>
    <property type="molecule type" value="Genomic_DNA"/>
</dbReference>
<keyword evidence="1" id="KW-1133">Transmembrane helix</keyword>
<keyword evidence="1" id="KW-0812">Transmembrane</keyword>
<feature type="transmembrane region" description="Helical" evidence="1">
    <location>
        <begin position="104"/>
        <end position="121"/>
    </location>
</feature>
<dbReference type="STRING" id="1448321.A0A317WMB6"/>
<dbReference type="VEuPathDB" id="FungiDB:BO70DRAFT_378811"/>
<proteinExistence type="predicted"/>
<accession>A0A317WMB6</accession>
<dbReference type="Proteomes" id="UP000247233">
    <property type="component" value="Unassembled WGS sequence"/>
</dbReference>
<dbReference type="AlphaFoldDB" id="A0A317WMB6"/>
<dbReference type="PANTHER" id="PTHR10556">
    <property type="entry name" value="3-OXO-5-ALPHA-STEROID 4-DEHYDROGENASE"/>
    <property type="match status" value="1"/>
</dbReference>